<feature type="domain" description="Cupin type-2" evidence="1">
    <location>
        <begin position="39"/>
        <end position="105"/>
    </location>
</feature>
<dbReference type="Pfam" id="PF07883">
    <property type="entry name" value="Cupin_2"/>
    <property type="match status" value="1"/>
</dbReference>
<protein>
    <submittedName>
        <fullName evidence="2">Cupin domain-containing protein</fullName>
    </submittedName>
</protein>
<proteinExistence type="predicted"/>
<dbReference type="SUPFAM" id="SSF51182">
    <property type="entry name" value="RmlC-like cupins"/>
    <property type="match status" value="1"/>
</dbReference>
<dbReference type="PANTHER" id="PTHR37694:SF1">
    <property type="entry name" value="SLR8022 PROTEIN"/>
    <property type="match status" value="1"/>
</dbReference>
<dbReference type="InterPro" id="IPR011051">
    <property type="entry name" value="RmlC_Cupin_sf"/>
</dbReference>
<reference evidence="2" key="1">
    <citation type="submission" date="2020-08" db="EMBL/GenBank/DDBJ databases">
        <title>Ramlibacter sp. USB13 16S ribosomal RNA gene genome sequencing and assembly.</title>
        <authorList>
            <person name="Kang M."/>
        </authorList>
    </citation>
    <scope>NUCLEOTIDE SEQUENCE</scope>
    <source>
        <strain evidence="2">USB13</strain>
    </source>
</reference>
<dbReference type="AlphaFoldDB" id="A0A923MQJ3"/>
<accession>A0A923MQJ3</accession>
<dbReference type="InterPro" id="IPR014710">
    <property type="entry name" value="RmlC-like_jellyroll"/>
</dbReference>
<evidence type="ECO:0000259" key="1">
    <source>
        <dbReference type="Pfam" id="PF07883"/>
    </source>
</evidence>
<sequence length="133" mass="14287">MALPHAKPMDVINVGPFGEELDGQVSTSLIKTDRMQLLHMVLAPKQDVPQHHVDEECTIHCLEGIVEVVTGAGVRQLRAGNLVLLPAKERHSLRARDQVAAVLVTLILNGGDAGSQGGTGHRRALDKDTPLKP</sequence>
<keyword evidence="3" id="KW-1185">Reference proteome</keyword>
<organism evidence="2 3">
    <name type="scientific">Ramlibacter cellulosilyticus</name>
    <dbReference type="NCBI Taxonomy" id="2764187"/>
    <lineage>
        <taxon>Bacteria</taxon>
        <taxon>Pseudomonadati</taxon>
        <taxon>Pseudomonadota</taxon>
        <taxon>Betaproteobacteria</taxon>
        <taxon>Burkholderiales</taxon>
        <taxon>Comamonadaceae</taxon>
        <taxon>Ramlibacter</taxon>
    </lineage>
</organism>
<evidence type="ECO:0000313" key="3">
    <source>
        <dbReference type="Proteomes" id="UP000608513"/>
    </source>
</evidence>
<dbReference type="InterPro" id="IPR013096">
    <property type="entry name" value="Cupin_2"/>
</dbReference>
<dbReference type="PANTHER" id="PTHR37694">
    <property type="entry name" value="SLR8022 PROTEIN"/>
    <property type="match status" value="1"/>
</dbReference>
<dbReference type="Proteomes" id="UP000608513">
    <property type="component" value="Unassembled WGS sequence"/>
</dbReference>
<name>A0A923MQJ3_9BURK</name>
<gene>
    <name evidence="2" type="ORF">H8N03_05350</name>
</gene>
<dbReference type="RefSeq" id="WP_187075059.1">
    <property type="nucleotide sequence ID" value="NZ_JACORT010000001.1"/>
</dbReference>
<dbReference type="Gene3D" id="2.60.120.10">
    <property type="entry name" value="Jelly Rolls"/>
    <property type="match status" value="1"/>
</dbReference>
<dbReference type="EMBL" id="JACORT010000001">
    <property type="protein sequence ID" value="MBC5782359.1"/>
    <property type="molecule type" value="Genomic_DNA"/>
</dbReference>
<comment type="caution">
    <text evidence="2">The sequence shown here is derived from an EMBL/GenBank/DDBJ whole genome shotgun (WGS) entry which is preliminary data.</text>
</comment>
<evidence type="ECO:0000313" key="2">
    <source>
        <dbReference type="EMBL" id="MBC5782359.1"/>
    </source>
</evidence>